<dbReference type="Gene3D" id="3.40.50.150">
    <property type="entry name" value="Vaccinia Virus protein VP39"/>
    <property type="match status" value="1"/>
</dbReference>
<evidence type="ECO:0000256" key="1">
    <source>
        <dbReference type="ARBA" id="ARBA00012796"/>
    </source>
</evidence>
<feature type="region of interest" description="Disordered" evidence="4">
    <location>
        <begin position="350"/>
        <end position="383"/>
    </location>
</feature>
<dbReference type="PROSITE" id="PS51620">
    <property type="entry name" value="SAM_TRM61"/>
    <property type="match status" value="1"/>
</dbReference>
<keyword evidence="6" id="KW-1185">Reference proteome</keyword>
<dbReference type="AlphaFoldDB" id="A0A0D2BWW7"/>
<dbReference type="STRING" id="348802.A0A0D2BWW7"/>
<dbReference type="GO" id="GO:0005739">
    <property type="term" value="C:mitochondrion"/>
    <property type="evidence" value="ECO:0007669"/>
    <property type="project" value="TreeGrafter"/>
</dbReference>
<dbReference type="InterPro" id="IPR029063">
    <property type="entry name" value="SAM-dependent_MTases_sf"/>
</dbReference>
<reference evidence="5 6" key="1">
    <citation type="submission" date="2015-01" db="EMBL/GenBank/DDBJ databases">
        <title>The Genome Sequence of Exophiala xenobiotica CBS118157.</title>
        <authorList>
            <consortium name="The Broad Institute Genomics Platform"/>
            <person name="Cuomo C."/>
            <person name="de Hoog S."/>
            <person name="Gorbushina A."/>
            <person name="Stielow B."/>
            <person name="Teixiera M."/>
            <person name="Abouelleil A."/>
            <person name="Chapman S.B."/>
            <person name="Priest M."/>
            <person name="Young S.K."/>
            <person name="Wortman J."/>
            <person name="Nusbaum C."/>
            <person name="Birren B."/>
        </authorList>
    </citation>
    <scope>NUCLEOTIDE SEQUENCE [LARGE SCALE GENOMIC DNA]</scope>
    <source>
        <strain evidence="5 6">CBS 118157</strain>
    </source>
</reference>
<feature type="compositionally biased region" description="Basic and acidic residues" evidence="4">
    <location>
        <begin position="366"/>
        <end position="383"/>
    </location>
</feature>
<dbReference type="Proteomes" id="UP000054342">
    <property type="component" value="Unassembled WGS sequence"/>
</dbReference>
<evidence type="ECO:0000256" key="4">
    <source>
        <dbReference type="SAM" id="MobiDB-lite"/>
    </source>
</evidence>
<dbReference type="EC" id="2.1.1.220" evidence="1"/>
<evidence type="ECO:0000256" key="2">
    <source>
        <dbReference type="ARBA" id="ARBA00015963"/>
    </source>
</evidence>
<dbReference type="InterPro" id="IPR014816">
    <property type="entry name" value="tRNA_MeTrfase_Gcd14"/>
</dbReference>
<gene>
    <name evidence="5" type="ORF">PV05_05540</name>
</gene>
<evidence type="ECO:0000313" key="6">
    <source>
        <dbReference type="Proteomes" id="UP000054342"/>
    </source>
</evidence>
<dbReference type="PANTHER" id="PTHR12133:SF1">
    <property type="entry name" value="TRNA (ADENINE(58)-N(1))-METHYLTRANSFERASE, MITOCHONDRIAL"/>
    <property type="match status" value="1"/>
</dbReference>
<evidence type="ECO:0000256" key="3">
    <source>
        <dbReference type="ARBA" id="ARBA00033309"/>
    </source>
</evidence>
<dbReference type="PANTHER" id="PTHR12133">
    <property type="entry name" value="TRNA (ADENINE(58)-N(1))-METHYLTRANSFERASE"/>
    <property type="match status" value="1"/>
</dbReference>
<accession>A0A0D2BWW7</accession>
<name>A0A0D2BWW7_9EURO</name>
<protein>
    <recommendedName>
        <fullName evidence="2">tRNA (adenine(58)-N(1))-methyltransferase catalytic subunit TRM61</fullName>
        <ecNumber evidence="1">2.1.1.220</ecNumber>
    </recommendedName>
    <alternativeName>
        <fullName evidence="3">tRNA(m1A58)-methyltransferase subunit TRM61</fullName>
    </alternativeName>
</protein>
<dbReference type="GO" id="GO:0030488">
    <property type="term" value="P:tRNA methylation"/>
    <property type="evidence" value="ECO:0007669"/>
    <property type="project" value="InterPro"/>
</dbReference>
<dbReference type="GO" id="GO:0160107">
    <property type="term" value="F:tRNA (adenine(58)-N1)-methyltransferase activity"/>
    <property type="evidence" value="ECO:0007669"/>
    <property type="project" value="UniProtKB-EC"/>
</dbReference>
<dbReference type="GO" id="GO:0031515">
    <property type="term" value="C:tRNA (m1A) methyltransferase complex"/>
    <property type="evidence" value="ECO:0007669"/>
    <property type="project" value="InterPro"/>
</dbReference>
<dbReference type="GeneID" id="25327448"/>
<sequence>MSGLLRALRQALGLSKTGKSQTSTQGLGARDLTRFAEGDRVLVDGARLTAPLQKNSSSNFKNGLLLHNDIIGKTLSSHYVRGPKGLYKVEPPTLDDYISLTPRLVTPVYANYASTIVSLLDMHPVPWTEDQSTASPSLEILEAGTGHGSLTLHVSRAIAAANPPPLTIAVPQVNRDDSKRTPTEAEKTLTQAWTEWKQTRRAVLHTVEKVEANRGHAEKIVRGFRQGLYWPHIDFYAGDVSGWIQHQLALRRNRGRSWNPLSKPDDDSFLDYVLLDMPGVQTQLKHVHAAMREGAKLIVFTPSVTQIGDCARVIQEASLPLAMERVLELGEGISNGRRWDVRRVLPRNKDNSNIRQASSATAVEPDLEKQPSDAEDGSESRTAKETIDALADRLPEDEPEEPVMVCRPLVGERTMGGGFIALFRKITPESAALAAQWRRGQTGWAKKRNR</sequence>
<organism evidence="5 6">
    <name type="scientific">Exophiala xenobiotica</name>
    <dbReference type="NCBI Taxonomy" id="348802"/>
    <lineage>
        <taxon>Eukaryota</taxon>
        <taxon>Fungi</taxon>
        <taxon>Dikarya</taxon>
        <taxon>Ascomycota</taxon>
        <taxon>Pezizomycotina</taxon>
        <taxon>Eurotiomycetes</taxon>
        <taxon>Chaetothyriomycetidae</taxon>
        <taxon>Chaetothyriales</taxon>
        <taxon>Herpotrichiellaceae</taxon>
        <taxon>Exophiala</taxon>
    </lineage>
</organism>
<evidence type="ECO:0000313" key="5">
    <source>
        <dbReference type="EMBL" id="KIW56926.1"/>
    </source>
</evidence>
<dbReference type="HOGENOM" id="CLU_029873_1_0_1"/>
<dbReference type="OrthoDB" id="5585464at2759"/>
<proteinExistence type="predicted"/>
<dbReference type="EMBL" id="KN847319">
    <property type="protein sequence ID" value="KIW56926.1"/>
    <property type="molecule type" value="Genomic_DNA"/>
</dbReference>
<dbReference type="RefSeq" id="XP_013317510.1">
    <property type="nucleotide sequence ID" value="XM_013462056.1"/>
</dbReference>
<dbReference type="SUPFAM" id="SSF53335">
    <property type="entry name" value="S-adenosyl-L-methionine-dependent methyltransferases"/>
    <property type="match status" value="1"/>
</dbReference>